<feature type="binding site" evidence="8">
    <location>
        <position position="5"/>
    </location>
    <ligand>
        <name>Mg(2+)</name>
        <dbReference type="ChEBI" id="CHEBI:18420"/>
    </ligand>
</feature>
<dbReference type="HAMAP" id="MF_00265">
    <property type="entry name" value="VapC_Nob1"/>
    <property type="match status" value="1"/>
</dbReference>
<dbReference type="PANTHER" id="PTHR33653:SF1">
    <property type="entry name" value="RIBONUCLEASE VAPC2"/>
    <property type="match status" value="1"/>
</dbReference>
<dbReference type="InterPro" id="IPR050556">
    <property type="entry name" value="Type_II_TA_system_RNase"/>
</dbReference>
<evidence type="ECO:0000256" key="3">
    <source>
        <dbReference type="ARBA" id="ARBA00022722"/>
    </source>
</evidence>
<dbReference type="AlphaFoldDB" id="A0A8J3E1H5"/>
<keyword evidence="4 8" id="KW-0479">Metal-binding</keyword>
<proteinExistence type="inferred from homology"/>
<keyword evidence="6 8" id="KW-0460">Magnesium</keyword>
<keyword evidence="2 8" id="KW-1277">Toxin-antitoxin system</keyword>
<dbReference type="CDD" id="cd18746">
    <property type="entry name" value="PIN_VapC4-5_FitB-like"/>
    <property type="match status" value="1"/>
</dbReference>
<evidence type="ECO:0000256" key="8">
    <source>
        <dbReference type="HAMAP-Rule" id="MF_00265"/>
    </source>
</evidence>
<reference evidence="10" key="1">
    <citation type="journal article" date="2014" name="Int. J. Syst. Evol. Microbiol.">
        <title>Complete genome sequence of Corynebacterium casei LMG S-19264T (=DSM 44701T), isolated from a smear-ripened cheese.</title>
        <authorList>
            <consortium name="US DOE Joint Genome Institute (JGI-PGF)"/>
            <person name="Walter F."/>
            <person name="Albersmeier A."/>
            <person name="Kalinowski J."/>
            <person name="Ruckert C."/>
        </authorList>
    </citation>
    <scope>NUCLEOTIDE SEQUENCE</scope>
    <source>
        <strain evidence="10">CGMCC 1.15725</strain>
    </source>
</reference>
<protein>
    <recommendedName>
        <fullName evidence="8">Ribonuclease VapC</fullName>
        <shortName evidence="8">RNase VapC</shortName>
        <ecNumber evidence="8">3.1.-.-</ecNumber>
    </recommendedName>
    <alternativeName>
        <fullName evidence="8">Toxin VapC</fullName>
    </alternativeName>
</protein>
<dbReference type="GO" id="GO:0004540">
    <property type="term" value="F:RNA nuclease activity"/>
    <property type="evidence" value="ECO:0007669"/>
    <property type="project" value="InterPro"/>
</dbReference>
<reference evidence="10" key="2">
    <citation type="submission" date="2020-09" db="EMBL/GenBank/DDBJ databases">
        <authorList>
            <person name="Sun Q."/>
            <person name="Zhou Y."/>
        </authorList>
    </citation>
    <scope>NUCLEOTIDE SEQUENCE</scope>
    <source>
        <strain evidence="10">CGMCC 1.15725</strain>
    </source>
</reference>
<evidence type="ECO:0000256" key="7">
    <source>
        <dbReference type="ARBA" id="ARBA00038093"/>
    </source>
</evidence>
<dbReference type="InterPro" id="IPR002716">
    <property type="entry name" value="PIN_dom"/>
</dbReference>
<dbReference type="Gene3D" id="3.40.50.1010">
    <property type="entry name" value="5'-nuclease"/>
    <property type="match status" value="1"/>
</dbReference>
<sequence>MYLLDTNVVSEMRRRARMAPAVAAWAVQVRPLDLYLSALTVLELETGALLVARRDPVQGRLITEWIEQQVLRAFDGRILPVDLAVVRRGAALHVPNPRPVMDALIAATAISHRMTVVTRNLRDFDGMGVPLLNPWDWPG</sequence>
<dbReference type="GO" id="GO:0016787">
    <property type="term" value="F:hydrolase activity"/>
    <property type="evidence" value="ECO:0007669"/>
    <property type="project" value="UniProtKB-KW"/>
</dbReference>
<evidence type="ECO:0000313" key="11">
    <source>
        <dbReference type="Proteomes" id="UP000646365"/>
    </source>
</evidence>
<comment type="function">
    <text evidence="8">Toxic component of a toxin-antitoxin (TA) system. An RNase.</text>
</comment>
<dbReference type="PANTHER" id="PTHR33653">
    <property type="entry name" value="RIBONUCLEASE VAPC2"/>
    <property type="match status" value="1"/>
</dbReference>
<evidence type="ECO:0000256" key="1">
    <source>
        <dbReference type="ARBA" id="ARBA00001946"/>
    </source>
</evidence>
<dbReference type="SUPFAM" id="SSF88723">
    <property type="entry name" value="PIN domain-like"/>
    <property type="match status" value="1"/>
</dbReference>
<dbReference type="GO" id="GO:0000287">
    <property type="term" value="F:magnesium ion binding"/>
    <property type="evidence" value="ECO:0007669"/>
    <property type="project" value="UniProtKB-UniRule"/>
</dbReference>
<evidence type="ECO:0000256" key="4">
    <source>
        <dbReference type="ARBA" id="ARBA00022723"/>
    </source>
</evidence>
<comment type="cofactor">
    <cofactor evidence="1 8">
        <name>Mg(2+)</name>
        <dbReference type="ChEBI" id="CHEBI:18420"/>
    </cofactor>
</comment>
<name>A0A8J3E1H5_9PROT</name>
<dbReference type="InterPro" id="IPR022907">
    <property type="entry name" value="VapC_family"/>
</dbReference>
<dbReference type="Pfam" id="PF01850">
    <property type="entry name" value="PIN"/>
    <property type="match status" value="1"/>
</dbReference>
<keyword evidence="5 8" id="KW-0378">Hydrolase</keyword>
<dbReference type="EMBL" id="BMJQ01000001">
    <property type="protein sequence ID" value="GGE99956.1"/>
    <property type="molecule type" value="Genomic_DNA"/>
</dbReference>
<comment type="similarity">
    <text evidence="7 8">Belongs to the PINc/VapC protein family.</text>
</comment>
<dbReference type="Proteomes" id="UP000646365">
    <property type="component" value="Unassembled WGS sequence"/>
</dbReference>
<dbReference type="RefSeq" id="WP_189041499.1">
    <property type="nucleotide sequence ID" value="NZ_BMJQ01000001.1"/>
</dbReference>
<evidence type="ECO:0000259" key="9">
    <source>
        <dbReference type="Pfam" id="PF01850"/>
    </source>
</evidence>
<gene>
    <name evidence="8" type="primary">vapC</name>
    <name evidence="10" type="ORF">GCM10011611_01940</name>
</gene>
<accession>A0A8J3E1H5</accession>
<evidence type="ECO:0000313" key="10">
    <source>
        <dbReference type="EMBL" id="GGE99956.1"/>
    </source>
</evidence>
<feature type="binding site" evidence="8">
    <location>
        <position position="102"/>
    </location>
    <ligand>
        <name>Mg(2+)</name>
        <dbReference type="ChEBI" id="CHEBI:18420"/>
    </ligand>
</feature>
<dbReference type="InterPro" id="IPR029060">
    <property type="entry name" value="PIN-like_dom_sf"/>
</dbReference>
<evidence type="ECO:0000256" key="2">
    <source>
        <dbReference type="ARBA" id="ARBA00022649"/>
    </source>
</evidence>
<keyword evidence="11" id="KW-1185">Reference proteome</keyword>
<comment type="caution">
    <text evidence="10">The sequence shown here is derived from an EMBL/GenBank/DDBJ whole genome shotgun (WGS) entry which is preliminary data.</text>
</comment>
<evidence type="ECO:0000256" key="5">
    <source>
        <dbReference type="ARBA" id="ARBA00022801"/>
    </source>
</evidence>
<organism evidence="10 11">
    <name type="scientific">Aliidongia dinghuensis</name>
    <dbReference type="NCBI Taxonomy" id="1867774"/>
    <lineage>
        <taxon>Bacteria</taxon>
        <taxon>Pseudomonadati</taxon>
        <taxon>Pseudomonadota</taxon>
        <taxon>Alphaproteobacteria</taxon>
        <taxon>Rhodospirillales</taxon>
        <taxon>Dongiaceae</taxon>
        <taxon>Aliidongia</taxon>
    </lineage>
</organism>
<feature type="domain" description="PIN" evidence="9">
    <location>
        <begin position="2"/>
        <end position="124"/>
    </location>
</feature>
<dbReference type="GO" id="GO:0090729">
    <property type="term" value="F:toxin activity"/>
    <property type="evidence" value="ECO:0007669"/>
    <property type="project" value="UniProtKB-KW"/>
</dbReference>
<dbReference type="EC" id="3.1.-.-" evidence="8"/>
<keyword evidence="8" id="KW-0800">Toxin</keyword>
<keyword evidence="3 8" id="KW-0540">Nuclease</keyword>
<evidence type="ECO:0000256" key="6">
    <source>
        <dbReference type="ARBA" id="ARBA00022842"/>
    </source>
</evidence>